<dbReference type="GO" id="GO:0000160">
    <property type="term" value="P:phosphorelay signal transduction system"/>
    <property type="evidence" value="ECO:0007669"/>
    <property type="project" value="InterPro"/>
</dbReference>
<dbReference type="InterPro" id="IPR027417">
    <property type="entry name" value="P-loop_NTPase"/>
</dbReference>
<feature type="domain" description="Response regulatory" evidence="8">
    <location>
        <begin position="31"/>
        <end position="145"/>
    </location>
</feature>
<dbReference type="PANTHER" id="PTHR32071:SF121">
    <property type="entry name" value="SIGMA L-DEPENDENT TRANSCRIPTIONAL REGULATOR YQIR-RELATED"/>
    <property type="match status" value="1"/>
</dbReference>
<dbReference type="Gene3D" id="3.40.50.300">
    <property type="entry name" value="P-loop containing nucleotide triphosphate hydrolases"/>
    <property type="match status" value="1"/>
</dbReference>
<dbReference type="FunFam" id="3.40.50.300:FF:000006">
    <property type="entry name" value="DNA-binding transcriptional regulator NtrC"/>
    <property type="match status" value="1"/>
</dbReference>
<feature type="domain" description="Sigma-54 factor interaction" evidence="7">
    <location>
        <begin position="172"/>
        <end position="401"/>
    </location>
</feature>
<keyword evidence="6" id="KW-0597">Phosphoprotein</keyword>
<dbReference type="GO" id="GO:0003677">
    <property type="term" value="F:DNA binding"/>
    <property type="evidence" value="ECO:0007669"/>
    <property type="project" value="UniProtKB-KW"/>
</dbReference>
<evidence type="ECO:0000256" key="5">
    <source>
        <dbReference type="ARBA" id="ARBA00023163"/>
    </source>
</evidence>
<evidence type="ECO:0000256" key="3">
    <source>
        <dbReference type="ARBA" id="ARBA00023015"/>
    </source>
</evidence>
<name>A0A0X8X363_9SPHI</name>
<dbReference type="InterPro" id="IPR011006">
    <property type="entry name" value="CheY-like_superfamily"/>
</dbReference>
<dbReference type="Gene3D" id="1.10.8.60">
    <property type="match status" value="1"/>
</dbReference>
<dbReference type="InterPro" id="IPR025944">
    <property type="entry name" value="Sigma_54_int_dom_CS"/>
</dbReference>
<dbReference type="PROSITE" id="PS50045">
    <property type="entry name" value="SIGMA54_INTERACT_4"/>
    <property type="match status" value="1"/>
</dbReference>
<dbReference type="SMART" id="SM00448">
    <property type="entry name" value="REC"/>
    <property type="match status" value="1"/>
</dbReference>
<sequence>MWLFLVTQGAGYAYICHINSKLKIYQMSVYNIFIVEDDEWYGKILEYHFTLNPDYKVTRFTTAKDLLNNLHLQPDLITIDFSLPDMAGDKLYQKIREINSQIPVIVVSGQENITVAVNLLKMGVSDYMVKDDATKDLLWNSIIRIRENQNLKQEVAHLKEELRQKFTFEKSMIGQSDALKSVFGKMEKATKTNINVSVTGETGTGKELVAKAIHYNSDRRKGTFVPVNMAAIPKELVESELFGYEKGAFTGANARKTGKFEEANGGTIFLDEIAELDLSVQSKLLRVLQEREVIRVGGNDKIKLDIRLIIATHKNLAEEVKSGNFREDLYYRIMGLPIELPPLRDRGNDVLILAKFFADEFSRQNKLGTITITKDAKDKLMRYQFPGNIRELKAIIDLASVMCDNNEITAGDITFNSIRREEGFAMEKKTLRQYTCDIIKYYLKKNNNDVVATADELDMGKSTIYKMIQSGEIA</sequence>
<evidence type="ECO:0000256" key="6">
    <source>
        <dbReference type="PROSITE-ProRule" id="PRU00169"/>
    </source>
</evidence>
<dbReference type="InterPro" id="IPR001789">
    <property type="entry name" value="Sig_transdc_resp-reg_receiver"/>
</dbReference>
<keyword evidence="2" id="KW-0067">ATP-binding</keyword>
<dbReference type="GO" id="GO:0006355">
    <property type="term" value="P:regulation of DNA-templated transcription"/>
    <property type="evidence" value="ECO:0007669"/>
    <property type="project" value="InterPro"/>
</dbReference>
<evidence type="ECO:0000256" key="1">
    <source>
        <dbReference type="ARBA" id="ARBA00022741"/>
    </source>
</evidence>
<keyword evidence="1" id="KW-0547">Nucleotide-binding</keyword>
<dbReference type="EMBL" id="AP017313">
    <property type="protein sequence ID" value="BAU54885.1"/>
    <property type="molecule type" value="Genomic_DNA"/>
</dbReference>
<dbReference type="PROSITE" id="PS00676">
    <property type="entry name" value="SIGMA54_INTERACT_2"/>
    <property type="match status" value="1"/>
</dbReference>
<dbReference type="SMART" id="SM00382">
    <property type="entry name" value="AAA"/>
    <property type="match status" value="1"/>
</dbReference>
<dbReference type="PANTHER" id="PTHR32071">
    <property type="entry name" value="TRANSCRIPTIONAL REGULATORY PROTEIN"/>
    <property type="match status" value="1"/>
</dbReference>
<dbReference type="Gene3D" id="3.40.50.2300">
    <property type="match status" value="1"/>
</dbReference>
<protein>
    <submittedName>
        <fullName evidence="9">Transcriptional regulatory protein ZraR</fullName>
    </submittedName>
</protein>
<dbReference type="Proteomes" id="UP000218263">
    <property type="component" value="Chromosome"/>
</dbReference>
<evidence type="ECO:0000313" key="9">
    <source>
        <dbReference type="EMBL" id="BAU54885.1"/>
    </source>
</evidence>
<dbReference type="SUPFAM" id="SSF52172">
    <property type="entry name" value="CheY-like"/>
    <property type="match status" value="1"/>
</dbReference>
<dbReference type="Pfam" id="PF00158">
    <property type="entry name" value="Sigma54_activat"/>
    <property type="match status" value="1"/>
</dbReference>
<dbReference type="GO" id="GO:0005524">
    <property type="term" value="F:ATP binding"/>
    <property type="evidence" value="ECO:0007669"/>
    <property type="project" value="UniProtKB-KW"/>
</dbReference>
<evidence type="ECO:0000313" key="10">
    <source>
        <dbReference type="Proteomes" id="UP000218263"/>
    </source>
</evidence>
<keyword evidence="5" id="KW-0804">Transcription</keyword>
<dbReference type="Pfam" id="PF25601">
    <property type="entry name" value="AAA_lid_14"/>
    <property type="match status" value="1"/>
</dbReference>
<dbReference type="CDD" id="cd00156">
    <property type="entry name" value="REC"/>
    <property type="match status" value="1"/>
</dbReference>
<evidence type="ECO:0000259" key="7">
    <source>
        <dbReference type="PROSITE" id="PS50045"/>
    </source>
</evidence>
<dbReference type="InterPro" id="IPR058031">
    <property type="entry name" value="AAA_lid_NorR"/>
</dbReference>
<keyword evidence="3" id="KW-0805">Transcription regulation</keyword>
<dbReference type="InterPro" id="IPR003593">
    <property type="entry name" value="AAA+_ATPase"/>
</dbReference>
<dbReference type="KEGG" id="mgot:MgSA37_03064"/>
<dbReference type="InterPro" id="IPR025943">
    <property type="entry name" value="Sigma_54_int_dom_ATP-bd_2"/>
</dbReference>
<dbReference type="InterPro" id="IPR002078">
    <property type="entry name" value="Sigma_54_int"/>
</dbReference>
<dbReference type="SUPFAM" id="SSF52540">
    <property type="entry name" value="P-loop containing nucleoside triphosphate hydrolases"/>
    <property type="match status" value="1"/>
</dbReference>
<organism evidence="9 10">
    <name type="scientific">Mucilaginibacter gotjawali</name>
    <dbReference type="NCBI Taxonomy" id="1550579"/>
    <lineage>
        <taxon>Bacteria</taxon>
        <taxon>Pseudomonadati</taxon>
        <taxon>Bacteroidota</taxon>
        <taxon>Sphingobacteriia</taxon>
        <taxon>Sphingobacteriales</taxon>
        <taxon>Sphingobacteriaceae</taxon>
        <taxon>Mucilaginibacter</taxon>
    </lineage>
</organism>
<dbReference type="PROSITE" id="PS50110">
    <property type="entry name" value="RESPONSE_REGULATORY"/>
    <property type="match status" value="1"/>
</dbReference>
<keyword evidence="10" id="KW-1185">Reference proteome</keyword>
<keyword evidence="4" id="KW-0238">DNA-binding</keyword>
<gene>
    <name evidence="9" type="primary">zraR_4</name>
    <name evidence="9" type="ORF">MgSA37_03064</name>
</gene>
<dbReference type="CDD" id="cd00009">
    <property type="entry name" value="AAA"/>
    <property type="match status" value="1"/>
</dbReference>
<evidence type="ECO:0000259" key="8">
    <source>
        <dbReference type="PROSITE" id="PS50110"/>
    </source>
</evidence>
<dbReference type="Pfam" id="PF00072">
    <property type="entry name" value="Response_reg"/>
    <property type="match status" value="1"/>
</dbReference>
<reference evidence="9 10" key="1">
    <citation type="submission" date="2015-12" db="EMBL/GenBank/DDBJ databases">
        <title>Genome sequence of Mucilaginibacter gotjawali.</title>
        <authorList>
            <person name="Lee J.S."/>
            <person name="Lee K.C."/>
            <person name="Kim K.K."/>
            <person name="Lee B.W."/>
        </authorList>
    </citation>
    <scope>NUCLEOTIDE SEQUENCE [LARGE SCALE GENOMIC DNA]</scope>
    <source>
        <strain evidence="9 10">SA3-7</strain>
    </source>
</reference>
<proteinExistence type="predicted"/>
<evidence type="ECO:0000256" key="4">
    <source>
        <dbReference type="ARBA" id="ARBA00023125"/>
    </source>
</evidence>
<dbReference type="AlphaFoldDB" id="A0A0X8X363"/>
<feature type="modified residue" description="4-aspartylphosphate" evidence="6">
    <location>
        <position position="80"/>
    </location>
</feature>
<accession>A0A0X8X363</accession>
<evidence type="ECO:0000256" key="2">
    <source>
        <dbReference type="ARBA" id="ARBA00022840"/>
    </source>
</evidence>
<dbReference type="PROSITE" id="PS00688">
    <property type="entry name" value="SIGMA54_INTERACT_3"/>
    <property type="match status" value="1"/>
</dbReference>